<reference evidence="3 4" key="1">
    <citation type="submission" date="2021-10" db="EMBL/GenBank/DDBJ databases">
        <title>Anaerobic single-cell dispensing facilitates the cultivation of human gut bacteria.</title>
        <authorList>
            <person name="Afrizal A."/>
        </authorList>
    </citation>
    <scope>NUCLEOTIDE SEQUENCE [LARGE SCALE GENOMIC DNA]</scope>
    <source>
        <strain evidence="3 4">CLA-AA-H276</strain>
    </source>
</reference>
<organism evidence="3 4">
    <name type="scientific">Hominiventricola filiformis</name>
    <dbReference type="NCBI Taxonomy" id="2885352"/>
    <lineage>
        <taxon>Bacteria</taxon>
        <taxon>Bacillati</taxon>
        <taxon>Bacillota</taxon>
        <taxon>Clostridia</taxon>
        <taxon>Lachnospirales</taxon>
        <taxon>Lachnospiraceae</taxon>
        <taxon>Hominiventricola</taxon>
    </lineage>
</organism>
<dbReference type="RefSeq" id="WP_118769486.1">
    <property type="nucleotide sequence ID" value="NZ_JAJEPS010000004.1"/>
</dbReference>
<protein>
    <submittedName>
        <fullName evidence="3">Uncharacterized protein</fullName>
    </submittedName>
</protein>
<sequence length="271" mass="32588">MKAERDLQQKKKEHFREVSDRLTAASHVQIEYFAKHTKIEGYYESQMAGHLFGCDRLLKQENMFGTLQMGYNPNRERVFLFANLKTSRYDTVASRYQREMKEYQQKSLLKGNNENRAYVSKRWEMASVLIEKKENKPWTRYSIQTYLGRNNMEAIQKTMPFFMKSEETEELTQIRKRRKEIQEAIRENQEKSEEVRGLRREAVENLTMENLTESILTRKETAQKHFLRRLNYAYDFQKQDIEAYYREKKKTLQETAEREVPEETEPGDENG</sequence>
<feature type="compositionally biased region" description="Acidic residues" evidence="2">
    <location>
        <begin position="262"/>
        <end position="271"/>
    </location>
</feature>
<feature type="compositionally biased region" description="Basic and acidic residues" evidence="2">
    <location>
        <begin position="251"/>
        <end position="261"/>
    </location>
</feature>
<gene>
    <name evidence="3" type="ORF">LKD36_05935</name>
</gene>
<dbReference type="EMBL" id="JAJEPS010000004">
    <property type="protein sequence ID" value="MCC2125719.1"/>
    <property type="molecule type" value="Genomic_DNA"/>
</dbReference>
<evidence type="ECO:0000256" key="1">
    <source>
        <dbReference type="SAM" id="Coils"/>
    </source>
</evidence>
<keyword evidence="4" id="KW-1185">Reference proteome</keyword>
<dbReference type="AlphaFoldDB" id="A0AAE3DBU8"/>
<feature type="region of interest" description="Disordered" evidence="2">
    <location>
        <begin position="251"/>
        <end position="271"/>
    </location>
</feature>
<dbReference type="Proteomes" id="UP001198220">
    <property type="component" value="Unassembled WGS sequence"/>
</dbReference>
<evidence type="ECO:0000313" key="4">
    <source>
        <dbReference type="Proteomes" id="UP001198220"/>
    </source>
</evidence>
<feature type="coiled-coil region" evidence="1">
    <location>
        <begin position="164"/>
        <end position="201"/>
    </location>
</feature>
<evidence type="ECO:0000256" key="2">
    <source>
        <dbReference type="SAM" id="MobiDB-lite"/>
    </source>
</evidence>
<evidence type="ECO:0000313" key="3">
    <source>
        <dbReference type="EMBL" id="MCC2125719.1"/>
    </source>
</evidence>
<name>A0AAE3DBU8_9FIRM</name>
<proteinExistence type="predicted"/>
<accession>A0AAE3DBU8</accession>
<keyword evidence="1" id="KW-0175">Coiled coil</keyword>
<comment type="caution">
    <text evidence="3">The sequence shown here is derived from an EMBL/GenBank/DDBJ whole genome shotgun (WGS) entry which is preliminary data.</text>
</comment>